<keyword evidence="7" id="KW-0186">Copper</keyword>
<dbReference type="Gene3D" id="2.60.40.1220">
    <property type="match status" value="1"/>
</dbReference>
<keyword evidence="4" id="KW-0479">Metal-binding</keyword>
<protein>
    <submittedName>
        <fullName evidence="12">Transport integral membrane protein</fullName>
    </submittedName>
</protein>
<feature type="transmembrane region" description="Helical" evidence="9">
    <location>
        <begin position="281"/>
        <end position="299"/>
    </location>
</feature>
<accession>A0A8J3FFT3</accession>
<comment type="caution">
    <text evidence="12">The sequence shown here is derived from an EMBL/GenBank/DDBJ whole genome shotgun (WGS) entry which is preliminary data.</text>
</comment>
<reference evidence="12" key="2">
    <citation type="submission" date="2020-09" db="EMBL/GenBank/DDBJ databases">
        <authorList>
            <person name="Sun Q."/>
            <person name="Ohkuma M."/>
        </authorList>
    </citation>
    <scope>NUCLEOTIDE SEQUENCE</scope>
    <source>
        <strain evidence="12">JCM 3090</strain>
    </source>
</reference>
<evidence type="ECO:0000259" key="11">
    <source>
        <dbReference type="Pfam" id="PF05425"/>
    </source>
</evidence>
<reference evidence="12" key="1">
    <citation type="journal article" date="2014" name="Int. J. Syst. Evol. Microbiol.">
        <title>Complete genome sequence of Corynebacterium casei LMG S-19264T (=DSM 44701T), isolated from a smear-ripened cheese.</title>
        <authorList>
            <consortium name="US DOE Joint Genome Institute (JGI-PGF)"/>
            <person name="Walter F."/>
            <person name="Albersmeier A."/>
            <person name="Kalinowski J."/>
            <person name="Ruckert C."/>
        </authorList>
    </citation>
    <scope>NUCLEOTIDE SEQUENCE</scope>
    <source>
        <strain evidence="12">JCM 3090</strain>
    </source>
</reference>
<feature type="transmembrane region" description="Helical" evidence="9">
    <location>
        <begin position="421"/>
        <end position="440"/>
    </location>
</feature>
<organism evidence="12 13">
    <name type="scientific">Pilimelia anulata</name>
    <dbReference type="NCBI Taxonomy" id="53371"/>
    <lineage>
        <taxon>Bacteria</taxon>
        <taxon>Bacillati</taxon>
        <taxon>Actinomycetota</taxon>
        <taxon>Actinomycetes</taxon>
        <taxon>Micromonosporales</taxon>
        <taxon>Micromonosporaceae</taxon>
        <taxon>Pilimelia</taxon>
    </lineage>
</organism>
<feature type="domain" description="Copper resistance protein D" evidence="11">
    <location>
        <begin position="342"/>
        <end position="439"/>
    </location>
</feature>
<feature type="transmembrane region" description="Helical" evidence="9">
    <location>
        <begin position="202"/>
        <end position="222"/>
    </location>
</feature>
<keyword evidence="2" id="KW-1003">Cell membrane</keyword>
<dbReference type="SUPFAM" id="SSF81296">
    <property type="entry name" value="E set domains"/>
    <property type="match status" value="1"/>
</dbReference>
<evidence type="ECO:0000256" key="6">
    <source>
        <dbReference type="ARBA" id="ARBA00022989"/>
    </source>
</evidence>
<dbReference type="Pfam" id="PF04234">
    <property type="entry name" value="CopC"/>
    <property type="match status" value="1"/>
</dbReference>
<keyword evidence="5" id="KW-0732">Signal</keyword>
<dbReference type="EMBL" id="BMQB01000010">
    <property type="protein sequence ID" value="GGK06394.1"/>
    <property type="molecule type" value="Genomic_DNA"/>
</dbReference>
<feature type="domain" description="CopC" evidence="10">
    <location>
        <begin position="47"/>
        <end position="140"/>
    </location>
</feature>
<dbReference type="Proteomes" id="UP000649739">
    <property type="component" value="Unassembled WGS sequence"/>
</dbReference>
<evidence type="ECO:0000256" key="4">
    <source>
        <dbReference type="ARBA" id="ARBA00022723"/>
    </source>
</evidence>
<keyword evidence="13" id="KW-1185">Reference proteome</keyword>
<dbReference type="InterPro" id="IPR032694">
    <property type="entry name" value="CopC/D"/>
</dbReference>
<dbReference type="InterPro" id="IPR008457">
    <property type="entry name" value="Cu-R_CopD_dom"/>
</dbReference>
<dbReference type="GO" id="GO:0042597">
    <property type="term" value="C:periplasmic space"/>
    <property type="evidence" value="ECO:0007669"/>
    <property type="project" value="InterPro"/>
</dbReference>
<keyword evidence="3 9" id="KW-0812">Transmembrane</keyword>
<dbReference type="RefSeq" id="WP_189171756.1">
    <property type="nucleotide sequence ID" value="NZ_BMQB01000010.1"/>
</dbReference>
<evidence type="ECO:0000313" key="13">
    <source>
        <dbReference type="Proteomes" id="UP000649739"/>
    </source>
</evidence>
<dbReference type="PANTHER" id="PTHR34820">
    <property type="entry name" value="INNER MEMBRANE PROTEIN YEBZ"/>
    <property type="match status" value="1"/>
</dbReference>
<dbReference type="InterPro" id="IPR014755">
    <property type="entry name" value="Cu-Rt/internalin_Ig-like"/>
</dbReference>
<keyword evidence="6 9" id="KW-1133">Transmembrane helix</keyword>
<feature type="transmembrane region" description="Helical" evidence="9">
    <location>
        <begin position="170"/>
        <end position="190"/>
    </location>
</feature>
<name>A0A8J3FFT3_9ACTN</name>
<evidence type="ECO:0000256" key="2">
    <source>
        <dbReference type="ARBA" id="ARBA00022475"/>
    </source>
</evidence>
<dbReference type="GO" id="GO:0046688">
    <property type="term" value="P:response to copper ion"/>
    <property type="evidence" value="ECO:0007669"/>
    <property type="project" value="InterPro"/>
</dbReference>
<dbReference type="PANTHER" id="PTHR34820:SF4">
    <property type="entry name" value="INNER MEMBRANE PROTEIN YEBZ"/>
    <property type="match status" value="1"/>
</dbReference>
<proteinExistence type="predicted"/>
<dbReference type="AlphaFoldDB" id="A0A8J3FFT3"/>
<evidence type="ECO:0000256" key="8">
    <source>
        <dbReference type="ARBA" id="ARBA00023136"/>
    </source>
</evidence>
<evidence type="ECO:0000256" key="7">
    <source>
        <dbReference type="ARBA" id="ARBA00023008"/>
    </source>
</evidence>
<keyword evidence="8 9" id="KW-0472">Membrane</keyword>
<dbReference type="Pfam" id="PF05425">
    <property type="entry name" value="CopD"/>
    <property type="match status" value="1"/>
</dbReference>
<evidence type="ECO:0000313" key="12">
    <source>
        <dbReference type="EMBL" id="GGK06394.1"/>
    </source>
</evidence>
<dbReference type="InterPro" id="IPR014756">
    <property type="entry name" value="Ig_E-set"/>
</dbReference>
<evidence type="ECO:0000256" key="9">
    <source>
        <dbReference type="SAM" id="Phobius"/>
    </source>
</evidence>
<evidence type="ECO:0000256" key="1">
    <source>
        <dbReference type="ARBA" id="ARBA00004651"/>
    </source>
</evidence>
<evidence type="ECO:0000259" key="10">
    <source>
        <dbReference type="Pfam" id="PF04234"/>
    </source>
</evidence>
<comment type="subcellular location">
    <subcellularLocation>
        <location evidence="1">Cell membrane</location>
        <topology evidence="1">Multi-pass membrane protein</topology>
    </subcellularLocation>
</comment>
<dbReference type="GO" id="GO:0005886">
    <property type="term" value="C:plasma membrane"/>
    <property type="evidence" value="ECO:0007669"/>
    <property type="project" value="UniProtKB-SubCell"/>
</dbReference>
<dbReference type="InterPro" id="IPR007348">
    <property type="entry name" value="CopC_dom"/>
</dbReference>
<dbReference type="GO" id="GO:0006825">
    <property type="term" value="P:copper ion transport"/>
    <property type="evidence" value="ECO:0007669"/>
    <property type="project" value="InterPro"/>
</dbReference>
<feature type="transmembrane region" description="Helical" evidence="9">
    <location>
        <begin position="347"/>
        <end position="368"/>
    </location>
</feature>
<feature type="transmembrane region" description="Helical" evidence="9">
    <location>
        <begin position="250"/>
        <end position="269"/>
    </location>
</feature>
<evidence type="ECO:0000256" key="5">
    <source>
        <dbReference type="ARBA" id="ARBA00022729"/>
    </source>
</evidence>
<feature type="transmembrane region" description="Helical" evidence="9">
    <location>
        <begin position="311"/>
        <end position="335"/>
    </location>
</feature>
<dbReference type="GO" id="GO:0005507">
    <property type="term" value="F:copper ion binding"/>
    <property type="evidence" value="ECO:0007669"/>
    <property type="project" value="InterPro"/>
</dbReference>
<gene>
    <name evidence="12" type="ORF">GCM10010123_40270</name>
</gene>
<feature type="transmembrane region" description="Helical" evidence="9">
    <location>
        <begin position="380"/>
        <end position="401"/>
    </location>
</feature>
<evidence type="ECO:0000256" key="3">
    <source>
        <dbReference type="ARBA" id="ARBA00022692"/>
    </source>
</evidence>
<sequence>MRQTIRPPRPAAHRPAARWAARLAGLLGALAVAGAAVLLPAVPAAAHAALVATNPKAGSVVPTAPTQVVLEFSEPVTIVPEKMRVIGPDGGRYDADAARGEGARVTIPLRPDAPNGTYLVSYRIVSADSHPVPGGFTYSVGAPSANPPKLGETAERVDPWVRGAVSLAKFLGYAGAALAVGATLVLGLLWPQRLDRRQPIRLAWGGLGLLALGTLLGLLFQAPYAAGRGLFGITVADLEQVLGSEFGTGYLIRLGVLAAIAFLLPPILAGRASKLDAIPTVVLAMVGLGTWGIAGHAAASPVPAVSVVADGFHVAGAAVWIGGLVLLFGYLLRLANDVELGAILPIWSRWAMLAVGAIVLSGTVQGLIEVNTLDGLFGTAYGQLLLVKIGLFLALMGAATYARRLTDRADTAAAPGRLRRVVLAEVAATVVVLAVSSVLVQTAPARSASAQGELGAGLPFSGTVETKLYTLQVDVNPARIGPNDMHVYAYTADGRAQSVVEWRATATLPSAGVEEVGIPLVKLTDNHASGQFAPPTAGQWKLRFTVRTSDIDEASVTITVPIS</sequence>